<evidence type="ECO:0000313" key="4">
    <source>
        <dbReference type="Proteomes" id="UP000198949"/>
    </source>
</evidence>
<gene>
    <name evidence="3" type="ORF">SAMN05216270_10543</name>
</gene>
<keyword evidence="2 3" id="KW-0808">Transferase</keyword>
<keyword evidence="1 3" id="KW-0489">Methyltransferase</keyword>
<dbReference type="InterPro" id="IPR029063">
    <property type="entry name" value="SAM-dependent_MTases_sf"/>
</dbReference>
<dbReference type="GO" id="GO:0008168">
    <property type="term" value="F:methyltransferase activity"/>
    <property type="evidence" value="ECO:0007669"/>
    <property type="project" value="UniProtKB-KW"/>
</dbReference>
<protein>
    <submittedName>
        <fullName evidence="3">SAM-dependent methyltransferase, MidA family</fullName>
    </submittedName>
</protein>
<sequence>MTGFEPWRPAVERALYGPGGFYRRELPSHHFTTSARAPAFADAVARLADEVDERLGRPEDFTIVDVGAGGGDLLAGLAGLLDERVRLVAVELRPRPRGLPERIAWRHDLPERVEGLLIACELLDNVPCDIAVVDDEGRLRYEEVDRRGRTRPGADVGDEDAKWLAEWWPIRHPGERAEIGAPRDAVWRDLAGRVARGTVLAVDYGHLREARPAGGTMTAFRDGREVPAVPDGSCDLTANVAVDAVGADHLELQGEALRALGASAERPPLALAYRAPTEYAMALARASATARLLDPAGLGAHWWMRTDR</sequence>
<dbReference type="InterPro" id="IPR038375">
    <property type="entry name" value="NDUFAF7_sf"/>
</dbReference>
<dbReference type="AlphaFoldDB" id="A0A1G6VQF4"/>
<dbReference type="STRING" id="58114.SAMN05216270_10543"/>
<dbReference type="RefSeq" id="WP_091032911.1">
    <property type="nucleotide sequence ID" value="NZ_FNAD01000005.1"/>
</dbReference>
<keyword evidence="4" id="KW-1185">Reference proteome</keyword>
<organism evidence="3 4">
    <name type="scientific">Glycomyces harbinensis</name>
    <dbReference type="NCBI Taxonomy" id="58114"/>
    <lineage>
        <taxon>Bacteria</taxon>
        <taxon>Bacillati</taxon>
        <taxon>Actinomycetota</taxon>
        <taxon>Actinomycetes</taxon>
        <taxon>Glycomycetales</taxon>
        <taxon>Glycomycetaceae</taxon>
        <taxon>Glycomyces</taxon>
    </lineage>
</organism>
<dbReference type="Pfam" id="PF02636">
    <property type="entry name" value="Methyltransf_28"/>
    <property type="match status" value="1"/>
</dbReference>
<evidence type="ECO:0000256" key="1">
    <source>
        <dbReference type="ARBA" id="ARBA00022603"/>
    </source>
</evidence>
<reference evidence="4" key="1">
    <citation type="submission" date="2016-10" db="EMBL/GenBank/DDBJ databases">
        <authorList>
            <person name="Varghese N."/>
            <person name="Submissions S."/>
        </authorList>
    </citation>
    <scope>NUCLEOTIDE SEQUENCE [LARGE SCALE GENOMIC DNA]</scope>
    <source>
        <strain evidence="4">CGMCC 4.3516</strain>
    </source>
</reference>
<proteinExistence type="predicted"/>
<dbReference type="Proteomes" id="UP000198949">
    <property type="component" value="Unassembled WGS sequence"/>
</dbReference>
<dbReference type="SUPFAM" id="SSF53335">
    <property type="entry name" value="S-adenosyl-L-methionine-dependent methyltransferases"/>
    <property type="match status" value="1"/>
</dbReference>
<dbReference type="OrthoDB" id="4856867at2"/>
<accession>A0A1G6VQF4</accession>
<dbReference type="GO" id="GO:0032259">
    <property type="term" value="P:methylation"/>
    <property type="evidence" value="ECO:0007669"/>
    <property type="project" value="UniProtKB-KW"/>
</dbReference>
<dbReference type="EMBL" id="FNAD01000005">
    <property type="protein sequence ID" value="SDD55066.1"/>
    <property type="molecule type" value="Genomic_DNA"/>
</dbReference>
<dbReference type="InterPro" id="IPR003788">
    <property type="entry name" value="NDUFAF7"/>
</dbReference>
<evidence type="ECO:0000313" key="3">
    <source>
        <dbReference type="EMBL" id="SDD55066.1"/>
    </source>
</evidence>
<dbReference type="Gene3D" id="3.40.50.12710">
    <property type="match status" value="1"/>
</dbReference>
<name>A0A1G6VQF4_9ACTN</name>
<evidence type="ECO:0000256" key="2">
    <source>
        <dbReference type="ARBA" id="ARBA00022679"/>
    </source>
</evidence>